<dbReference type="InterPro" id="IPR051000">
    <property type="entry name" value="Homeobox_DNA-bind_prot"/>
</dbReference>
<evidence type="ECO:0000256" key="4">
    <source>
        <dbReference type="RuleBase" id="RU000682"/>
    </source>
</evidence>
<dbReference type="InterPro" id="IPR001356">
    <property type="entry name" value="HD"/>
</dbReference>
<accession>A0A1Y2C9H8</accession>
<dbReference type="PROSITE" id="PS50071">
    <property type="entry name" value="HOMEOBOX_2"/>
    <property type="match status" value="1"/>
</dbReference>
<evidence type="ECO:0000313" key="8">
    <source>
        <dbReference type="Proteomes" id="UP000193642"/>
    </source>
</evidence>
<keyword evidence="1 3" id="KW-0238">DNA-binding</keyword>
<proteinExistence type="predicted"/>
<dbReference type="EMBL" id="MCGO01000024">
    <property type="protein sequence ID" value="ORY43690.1"/>
    <property type="molecule type" value="Genomic_DNA"/>
</dbReference>
<gene>
    <name evidence="7" type="ORF">BCR33DRAFT_717357</name>
</gene>
<feature type="domain" description="Homeobox" evidence="6">
    <location>
        <begin position="58"/>
        <end position="112"/>
    </location>
</feature>
<feature type="DNA-binding region" description="Homeobox" evidence="3">
    <location>
        <begin position="60"/>
        <end position="113"/>
    </location>
</feature>
<evidence type="ECO:0000313" key="7">
    <source>
        <dbReference type="EMBL" id="ORY43690.1"/>
    </source>
</evidence>
<dbReference type="SUPFAM" id="SSF46689">
    <property type="entry name" value="Homeodomain-like"/>
    <property type="match status" value="1"/>
</dbReference>
<evidence type="ECO:0000256" key="5">
    <source>
        <dbReference type="SAM" id="MobiDB-lite"/>
    </source>
</evidence>
<reference evidence="7 8" key="1">
    <citation type="submission" date="2016-07" db="EMBL/GenBank/DDBJ databases">
        <title>Pervasive Adenine N6-methylation of Active Genes in Fungi.</title>
        <authorList>
            <consortium name="DOE Joint Genome Institute"/>
            <person name="Mondo S.J."/>
            <person name="Dannebaum R.O."/>
            <person name="Kuo R.C."/>
            <person name="Labutti K."/>
            <person name="Haridas S."/>
            <person name="Kuo A."/>
            <person name="Salamov A."/>
            <person name="Ahrendt S.R."/>
            <person name="Lipzen A."/>
            <person name="Sullivan W."/>
            <person name="Andreopoulos W.B."/>
            <person name="Clum A."/>
            <person name="Lindquist E."/>
            <person name="Daum C."/>
            <person name="Ramamoorthy G.K."/>
            <person name="Gryganskyi A."/>
            <person name="Culley D."/>
            <person name="Magnuson J.K."/>
            <person name="James T.Y."/>
            <person name="O'Malley M.A."/>
            <person name="Stajich J.E."/>
            <person name="Spatafora J.W."/>
            <person name="Visel A."/>
            <person name="Grigoriev I.V."/>
        </authorList>
    </citation>
    <scope>NUCLEOTIDE SEQUENCE [LARGE SCALE GENOMIC DNA]</scope>
    <source>
        <strain evidence="7 8">JEL800</strain>
    </source>
</reference>
<evidence type="ECO:0000256" key="3">
    <source>
        <dbReference type="PROSITE-ProRule" id="PRU00108"/>
    </source>
</evidence>
<feature type="region of interest" description="Disordered" evidence="5">
    <location>
        <begin position="1"/>
        <end position="43"/>
    </location>
</feature>
<sequence>MNPATEPGPSQYVFNAASNARPKPPRSPPPIRPTAPNQPKPTPKYIICPFGPPIQLRPDGRRKRFHAARDQLVMLEAIFQQNKKPNAKERVEICKRVNMNPRSLQIWFQNRRCAAFVSQFANHAWLIYPIFRAKDKKGIAVNIGGDSGDASEDRPNAGSSASSAPILRHAHHQLPITAISDMSVHSVPENASLSALVLQTNMAPSFFRQMQEGEVQSNLSSTPGFVACSDFTEHMQASTVLCHILEGSHKEMEKGFTILQNYFNDKFFAPSLPPSSNQVVYSDSNRLQPQDLSNSGVDLSIQPSPYYYPETQTQAFGNFLVGEGNPAASNNISWPP</sequence>
<dbReference type="SMART" id="SM00389">
    <property type="entry name" value="HOX"/>
    <property type="match status" value="1"/>
</dbReference>
<dbReference type="GO" id="GO:0000978">
    <property type="term" value="F:RNA polymerase II cis-regulatory region sequence-specific DNA binding"/>
    <property type="evidence" value="ECO:0007669"/>
    <property type="project" value="TreeGrafter"/>
</dbReference>
<evidence type="ECO:0000256" key="2">
    <source>
        <dbReference type="ARBA" id="ARBA00023155"/>
    </source>
</evidence>
<dbReference type="CDD" id="cd00086">
    <property type="entry name" value="homeodomain"/>
    <property type="match status" value="1"/>
</dbReference>
<dbReference type="PANTHER" id="PTHR24324">
    <property type="entry name" value="HOMEOBOX PROTEIN HHEX"/>
    <property type="match status" value="1"/>
</dbReference>
<evidence type="ECO:0000259" key="6">
    <source>
        <dbReference type="PROSITE" id="PS50071"/>
    </source>
</evidence>
<dbReference type="Pfam" id="PF00046">
    <property type="entry name" value="Homeodomain"/>
    <property type="match status" value="1"/>
</dbReference>
<dbReference type="OrthoDB" id="6159439at2759"/>
<evidence type="ECO:0000256" key="1">
    <source>
        <dbReference type="ARBA" id="ARBA00023125"/>
    </source>
</evidence>
<comment type="caution">
    <text evidence="7">The sequence shown here is derived from an EMBL/GenBank/DDBJ whole genome shotgun (WGS) entry which is preliminary data.</text>
</comment>
<organism evidence="7 8">
    <name type="scientific">Rhizoclosmatium globosum</name>
    <dbReference type="NCBI Taxonomy" id="329046"/>
    <lineage>
        <taxon>Eukaryota</taxon>
        <taxon>Fungi</taxon>
        <taxon>Fungi incertae sedis</taxon>
        <taxon>Chytridiomycota</taxon>
        <taxon>Chytridiomycota incertae sedis</taxon>
        <taxon>Chytridiomycetes</taxon>
        <taxon>Chytridiales</taxon>
        <taxon>Chytriomycetaceae</taxon>
        <taxon>Rhizoclosmatium</taxon>
    </lineage>
</organism>
<keyword evidence="3 4" id="KW-0539">Nucleus</keyword>
<dbReference type="Proteomes" id="UP000193642">
    <property type="component" value="Unassembled WGS sequence"/>
</dbReference>
<keyword evidence="2 3" id="KW-0371">Homeobox</keyword>
<dbReference type="GO" id="GO:0030154">
    <property type="term" value="P:cell differentiation"/>
    <property type="evidence" value="ECO:0007669"/>
    <property type="project" value="TreeGrafter"/>
</dbReference>
<dbReference type="Gene3D" id="1.10.10.60">
    <property type="entry name" value="Homeodomain-like"/>
    <property type="match status" value="1"/>
</dbReference>
<name>A0A1Y2C9H8_9FUNG</name>
<dbReference type="PANTHER" id="PTHR24324:SF9">
    <property type="entry name" value="HOMEOBOX DOMAIN-CONTAINING PROTEIN"/>
    <property type="match status" value="1"/>
</dbReference>
<keyword evidence="8" id="KW-1185">Reference proteome</keyword>
<dbReference type="STRING" id="329046.A0A1Y2C9H8"/>
<dbReference type="GO" id="GO:0005634">
    <property type="term" value="C:nucleus"/>
    <property type="evidence" value="ECO:0007669"/>
    <property type="project" value="UniProtKB-SubCell"/>
</dbReference>
<protein>
    <recommendedName>
        <fullName evidence="6">Homeobox domain-containing protein</fullName>
    </recommendedName>
</protein>
<dbReference type="GO" id="GO:0006357">
    <property type="term" value="P:regulation of transcription by RNA polymerase II"/>
    <property type="evidence" value="ECO:0007669"/>
    <property type="project" value="TreeGrafter"/>
</dbReference>
<comment type="subcellular location">
    <subcellularLocation>
        <location evidence="3 4">Nucleus</location>
    </subcellularLocation>
</comment>
<dbReference type="InterPro" id="IPR009057">
    <property type="entry name" value="Homeodomain-like_sf"/>
</dbReference>
<dbReference type="AlphaFoldDB" id="A0A1Y2C9H8"/>
<feature type="compositionally biased region" description="Pro residues" evidence="5">
    <location>
        <begin position="25"/>
        <end position="42"/>
    </location>
</feature>